<name>A0A016SSS8_9BILA</name>
<evidence type="ECO:0000313" key="1">
    <source>
        <dbReference type="EMBL" id="EYB93570.1"/>
    </source>
</evidence>
<evidence type="ECO:0000313" key="2">
    <source>
        <dbReference type="Proteomes" id="UP000024635"/>
    </source>
</evidence>
<dbReference type="AlphaFoldDB" id="A0A016SSS8"/>
<proteinExistence type="predicted"/>
<reference evidence="2" key="1">
    <citation type="journal article" date="2015" name="Nat. Genet.">
        <title>The genome and transcriptome of the zoonotic hookworm Ancylostoma ceylanicum identify infection-specific gene families.</title>
        <authorList>
            <person name="Schwarz E.M."/>
            <person name="Hu Y."/>
            <person name="Antoshechkin I."/>
            <person name="Miller M.M."/>
            <person name="Sternberg P.W."/>
            <person name="Aroian R.V."/>
        </authorList>
    </citation>
    <scope>NUCLEOTIDE SEQUENCE</scope>
    <source>
        <strain evidence="2">HY135</strain>
    </source>
</reference>
<dbReference type="EMBL" id="JARK01001516">
    <property type="protein sequence ID" value="EYB93570.1"/>
    <property type="molecule type" value="Genomic_DNA"/>
</dbReference>
<dbReference type="Proteomes" id="UP000024635">
    <property type="component" value="Unassembled WGS sequence"/>
</dbReference>
<sequence>MFVPWSENGASGTHPFLMNMDLKADPYPGIFLTAWRRGPASYLFTIAWLRRARALTYTPLPGQGGPVFC</sequence>
<protein>
    <submittedName>
        <fullName evidence="1">Uncharacterized protein</fullName>
    </submittedName>
</protein>
<accession>A0A016SSS8</accession>
<keyword evidence="2" id="KW-1185">Reference proteome</keyword>
<comment type="caution">
    <text evidence="1">The sequence shown here is derived from an EMBL/GenBank/DDBJ whole genome shotgun (WGS) entry which is preliminary data.</text>
</comment>
<gene>
    <name evidence="1" type="primary">Acey_s0180.g764</name>
    <name evidence="1" type="ORF">Y032_0180g764</name>
</gene>
<organism evidence="1 2">
    <name type="scientific">Ancylostoma ceylanicum</name>
    <dbReference type="NCBI Taxonomy" id="53326"/>
    <lineage>
        <taxon>Eukaryota</taxon>
        <taxon>Metazoa</taxon>
        <taxon>Ecdysozoa</taxon>
        <taxon>Nematoda</taxon>
        <taxon>Chromadorea</taxon>
        <taxon>Rhabditida</taxon>
        <taxon>Rhabditina</taxon>
        <taxon>Rhabditomorpha</taxon>
        <taxon>Strongyloidea</taxon>
        <taxon>Ancylostomatidae</taxon>
        <taxon>Ancylostomatinae</taxon>
        <taxon>Ancylostoma</taxon>
    </lineage>
</organism>